<keyword evidence="3" id="KW-1185">Reference proteome</keyword>
<dbReference type="EMBL" id="JARJCN010000064">
    <property type="protein sequence ID" value="KAJ7078698.1"/>
    <property type="molecule type" value="Genomic_DNA"/>
</dbReference>
<feature type="region of interest" description="Disordered" evidence="1">
    <location>
        <begin position="108"/>
        <end position="133"/>
    </location>
</feature>
<dbReference type="AlphaFoldDB" id="A0AAD6TXD9"/>
<evidence type="ECO:0000256" key="1">
    <source>
        <dbReference type="SAM" id="MobiDB-lite"/>
    </source>
</evidence>
<sequence length="220" mass="23588">MASTTYACTVPHYHDPGAPTLPRAKLYLVIGPTVEFPGAYASWPTADALYKASAGSTLKVYSVAEQPLMQAAWRAFCGRSGHVFCSPPPPDSPEPALPVVVIDSRSPSPTLVSPPARLLSTPPPPHVNGSRGTGSIRTYAVHSRGVGQVFSCSEEASEHFRSLQLLGESPVLFIGSSLDSAVFFVEQSAAAALPNDIEERDDWIAQEQRAREVLVQCDRD</sequence>
<dbReference type="Proteomes" id="UP001222325">
    <property type="component" value="Unassembled WGS sequence"/>
</dbReference>
<gene>
    <name evidence="2" type="ORF">B0H15DRAFT_954378</name>
</gene>
<organism evidence="2 3">
    <name type="scientific">Mycena belliarum</name>
    <dbReference type="NCBI Taxonomy" id="1033014"/>
    <lineage>
        <taxon>Eukaryota</taxon>
        <taxon>Fungi</taxon>
        <taxon>Dikarya</taxon>
        <taxon>Basidiomycota</taxon>
        <taxon>Agaricomycotina</taxon>
        <taxon>Agaricomycetes</taxon>
        <taxon>Agaricomycetidae</taxon>
        <taxon>Agaricales</taxon>
        <taxon>Marasmiineae</taxon>
        <taxon>Mycenaceae</taxon>
        <taxon>Mycena</taxon>
    </lineage>
</organism>
<proteinExistence type="predicted"/>
<accession>A0AAD6TXD9</accession>
<evidence type="ECO:0000313" key="3">
    <source>
        <dbReference type="Proteomes" id="UP001222325"/>
    </source>
</evidence>
<reference evidence="2" key="1">
    <citation type="submission" date="2023-03" db="EMBL/GenBank/DDBJ databases">
        <title>Massive genome expansion in bonnet fungi (Mycena s.s.) driven by repeated elements and novel gene families across ecological guilds.</title>
        <authorList>
            <consortium name="Lawrence Berkeley National Laboratory"/>
            <person name="Harder C.B."/>
            <person name="Miyauchi S."/>
            <person name="Viragh M."/>
            <person name="Kuo A."/>
            <person name="Thoen E."/>
            <person name="Andreopoulos B."/>
            <person name="Lu D."/>
            <person name="Skrede I."/>
            <person name="Drula E."/>
            <person name="Henrissat B."/>
            <person name="Morin E."/>
            <person name="Kohler A."/>
            <person name="Barry K."/>
            <person name="LaButti K."/>
            <person name="Morin E."/>
            <person name="Salamov A."/>
            <person name="Lipzen A."/>
            <person name="Mereny Z."/>
            <person name="Hegedus B."/>
            <person name="Baldrian P."/>
            <person name="Stursova M."/>
            <person name="Weitz H."/>
            <person name="Taylor A."/>
            <person name="Grigoriev I.V."/>
            <person name="Nagy L.G."/>
            <person name="Martin F."/>
            <person name="Kauserud H."/>
        </authorList>
    </citation>
    <scope>NUCLEOTIDE SEQUENCE</scope>
    <source>
        <strain evidence="2">CBHHK173m</strain>
    </source>
</reference>
<name>A0AAD6TXD9_9AGAR</name>
<comment type="caution">
    <text evidence="2">The sequence shown here is derived from an EMBL/GenBank/DDBJ whole genome shotgun (WGS) entry which is preliminary data.</text>
</comment>
<protein>
    <submittedName>
        <fullName evidence="2">Uncharacterized protein</fullName>
    </submittedName>
</protein>
<evidence type="ECO:0000313" key="2">
    <source>
        <dbReference type="EMBL" id="KAJ7078698.1"/>
    </source>
</evidence>